<dbReference type="CDD" id="cd05346">
    <property type="entry name" value="SDR_c5"/>
    <property type="match status" value="1"/>
</dbReference>
<dbReference type="PRINTS" id="PR00081">
    <property type="entry name" value="GDHRDH"/>
</dbReference>
<reference evidence="4 5" key="1">
    <citation type="journal article" date="2020" name="Microb. Ecol.">
        <title>Ecogenomics of the Marine Benthic Filamentous Cyanobacterium Adonisia.</title>
        <authorList>
            <person name="Walter J.M."/>
            <person name="Coutinho F.H."/>
            <person name="Leomil L."/>
            <person name="Hargreaves P.I."/>
            <person name="Campeao M.E."/>
            <person name="Vieira V.V."/>
            <person name="Silva B.S."/>
            <person name="Fistarol G.O."/>
            <person name="Salomon P.S."/>
            <person name="Sawabe T."/>
            <person name="Mino S."/>
            <person name="Hosokawa M."/>
            <person name="Miyashita H."/>
            <person name="Maruyama F."/>
            <person name="van Verk M.C."/>
            <person name="Dutilh B.E."/>
            <person name="Thompson C.C."/>
            <person name="Thompson F.L."/>
        </authorList>
    </citation>
    <scope>NUCLEOTIDE SEQUENCE [LARGE SCALE GENOMIC DNA]</scope>
    <source>
        <strain evidence="4 5">CCMR0081</strain>
    </source>
</reference>
<dbReference type="PANTHER" id="PTHR42901">
    <property type="entry name" value="ALCOHOL DEHYDROGENASE"/>
    <property type="match status" value="1"/>
</dbReference>
<evidence type="ECO:0000256" key="3">
    <source>
        <dbReference type="RuleBase" id="RU000363"/>
    </source>
</evidence>
<dbReference type="FunFam" id="3.40.50.720:FF:000047">
    <property type="entry name" value="NADP-dependent L-serine/L-allo-threonine dehydrogenase"/>
    <property type="match status" value="1"/>
</dbReference>
<keyword evidence="2" id="KW-0560">Oxidoreductase</keyword>
<sequence length="259" mass="28208">MALSLTEQCVLITGASSGIGTSCARLFAQAGARLILAARRKEKLQALADELQKHYQTETLLLCIDVQDRQAVMTAMEGLPEKWKTIDILINNAGLSRGLEKQYESPIQDWEEMIDTNIKGLLYVTRAVVPGMVTRGQGHVVNIGSIAARQTYMGGSVYCATKAAVKSLSEGLKIDLLGTPVRVTNIEPGLVETEFSNVRFRGDDDKANSVYTGMTPLTPDDIADTILFSVTRPAHVNISEIFVMPTDQSSVTHVHRSSV</sequence>
<dbReference type="PANTHER" id="PTHR42901:SF1">
    <property type="entry name" value="ALCOHOL DEHYDROGENASE"/>
    <property type="match status" value="1"/>
</dbReference>
<evidence type="ECO:0000313" key="5">
    <source>
        <dbReference type="Proteomes" id="UP000481033"/>
    </source>
</evidence>
<organism evidence="4 5">
    <name type="scientific">Adonisia turfae CCMR0081</name>
    <dbReference type="NCBI Taxonomy" id="2292702"/>
    <lineage>
        <taxon>Bacteria</taxon>
        <taxon>Bacillati</taxon>
        <taxon>Cyanobacteriota</taxon>
        <taxon>Adonisia</taxon>
        <taxon>Adonisia turfae</taxon>
    </lineage>
</organism>
<dbReference type="InterPro" id="IPR002347">
    <property type="entry name" value="SDR_fam"/>
</dbReference>
<dbReference type="EMBL" id="QXHD01000003">
    <property type="protein sequence ID" value="NEZ54467.1"/>
    <property type="molecule type" value="Genomic_DNA"/>
</dbReference>
<dbReference type="Proteomes" id="UP000481033">
    <property type="component" value="Unassembled WGS sequence"/>
</dbReference>
<dbReference type="SUPFAM" id="SSF51735">
    <property type="entry name" value="NAD(P)-binding Rossmann-fold domains"/>
    <property type="match status" value="1"/>
</dbReference>
<dbReference type="Pfam" id="PF00106">
    <property type="entry name" value="adh_short"/>
    <property type="match status" value="1"/>
</dbReference>
<dbReference type="Gene3D" id="3.40.50.720">
    <property type="entry name" value="NAD(P)-binding Rossmann-like Domain"/>
    <property type="match status" value="1"/>
</dbReference>
<gene>
    <name evidence="4" type="ORF">DXZ20_01900</name>
</gene>
<dbReference type="GO" id="GO:0016616">
    <property type="term" value="F:oxidoreductase activity, acting on the CH-OH group of donors, NAD or NADP as acceptor"/>
    <property type="evidence" value="ECO:0007669"/>
    <property type="project" value="UniProtKB-ARBA"/>
</dbReference>
<name>A0A6M0RDY3_9CYAN</name>
<keyword evidence="5" id="KW-1185">Reference proteome</keyword>
<comment type="similarity">
    <text evidence="1 3">Belongs to the short-chain dehydrogenases/reductases (SDR) family.</text>
</comment>
<evidence type="ECO:0000256" key="2">
    <source>
        <dbReference type="ARBA" id="ARBA00023002"/>
    </source>
</evidence>
<accession>A0A6M0RDY3</accession>
<dbReference type="InterPro" id="IPR036291">
    <property type="entry name" value="NAD(P)-bd_dom_sf"/>
</dbReference>
<protein>
    <submittedName>
        <fullName evidence="4">SDR family oxidoreductase</fullName>
    </submittedName>
</protein>
<evidence type="ECO:0000256" key="1">
    <source>
        <dbReference type="ARBA" id="ARBA00006484"/>
    </source>
</evidence>
<evidence type="ECO:0000313" key="4">
    <source>
        <dbReference type="EMBL" id="NEZ54467.1"/>
    </source>
</evidence>
<dbReference type="PIRSF" id="PIRSF000126">
    <property type="entry name" value="11-beta-HSD1"/>
    <property type="match status" value="1"/>
</dbReference>
<dbReference type="PRINTS" id="PR00080">
    <property type="entry name" value="SDRFAMILY"/>
</dbReference>
<dbReference type="AlphaFoldDB" id="A0A6M0RDY3"/>
<comment type="caution">
    <text evidence="4">The sequence shown here is derived from an EMBL/GenBank/DDBJ whole genome shotgun (WGS) entry which is preliminary data.</text>
</comment>
<proteinExistence type="inferred from homology"/>
<dbReference type="RefSeq" id="WP_006514287.1">
    <property type="nucleotide sequence ID" value="NZ_QXHD01000003.1"/>
</dbReference>